<evidence type="ECO:0000313" key="5">
    <source>
        <dbReference type="Proteomes" id="UP000188836"/>
    </source>
</evidence>
<keyword evidence="2" id="KW-0472">Membrane</keyword>
<feature type="region of interest" description="Disordered" evidence="1">
    <location>
        <begin position="95"/>
        <end position="164"/>
    </location>
</feature>
<name>A0A1V2TIV7_9NOCA</name>
<evidence type="ECO:0000313" key="4">
    <source>
        <dbReference type="EMBL" id="ONM49398.1"/>
    </source>
</evidence>
<dbReference type="STRING" id="1538463.B0T36_12110"/>
<accession>A0A1V2TIV7</accession>
<keyword evidence="2" id="KW-0812">Transmembrane</keyword>
<keyword evidence="5" id="KW-1185">Reference proteome</keyword>
<dbReference type="AlphaFoldDB" id="A0A1V2TIV7"/>
<organism evidence="4 5">
    <name type="scientific">Nocardia donostiensis</name>
    <dbReference type="NCBI Taxonomy" id="1538463"/>
    <lineage>
        <taxon>Bacteria</taxon>
        <taxon>Bacillati</taxon>
        <taxon>Actinomycetota</taxon>
        <taxon>Actinomycetes</taxon>
        <taxon>Mycobacteriales</taxon>
        <taxon>Nocardiaceae</taxon>
        <taxon>Nocardia</taxon>
    </lineage>
</organism>
<keyword evidence="2" id="KW-1133">Transmembrane helix</keyword>
<comment type="caution">
    <text evidence="4">The sequence shown here is derived from an EMBL/GenBank/DDBJ whole genome shotgun (WGS) entry which is preliminary data.</text>
</comment>
<evidence type="ECO:0000259" key="3">
    <source>
        <dbReference type="Pfam" id="PF10756"/>
    </source>
</evidence>
<dbReference type="EMBL" id="MUMY01000005">
    <property type="protein sequence ID" value="ONM49398.1"/>
    <property type="molecule type" value="Genomic_DNA"/>
</dbReference>
<proteinExistence type="predicted"/>
<evidence type="ECO:0000256" key="2">
    <source>
        <dbReference type="SAM" id="Phobius"/>
    </source>
</evidence>
<dbReference type="OrthoDB" id="5190396at2"/>
<dbReference type="InterPro" id="IPR019692">
    <property type="entry name" value="CFP-6_PH"/>
</dbReference>
<dbReference type="Pfam" id="PF10756">
    <property type="entry name" value="bPH_6"/>
    <property type="match status" value="1"/>
</dbReference>
<feature type="domain" description="Low molecular weight protein antigen 6 PH" evidence="3">
    <location>
        <begin position="30"/>
        <end position="100"/>
    </location>
</feature>
<evidence type="ECO:0000256" key="1">
    <source>
        <dbReference type="SAM" id="MobiDB-lite"/>
    </source>
</evidence>
<dbReference type="Proteomes" id="UP000188836">
    <property type="component" value="Unassembled WGS sequence"/>
</dbReference>
<reference evidence="4 5" key="1">
    <citation type="journal article" date="2016" name="Antonie Van Leeuwenhoek">
        <title>Nocardia donostiensis sp. nov., isolated from human respiratory specimens.</title>
        <authorList>
            <person name="Ercibengoa M."/>
            <person name="Bell M."/>
            <person name="Marimon J.M."/>
            <person name="Humrighouse B."/>
            <person name="Klenk H.P."/>
            <person name="Potter G."/>
            <person name="Perez-Trallero E."/>
        </authorList>
    </citation>
    <scope>NUCLEOTIDE SEQUENCE [LARGE SCALE GENOMIC DNA]</scope>
    <source>
        <strain evidence="4 5">X1655</strain>
    </source>
</reference>
<feature type="compositionally biased region" description="Basic and acidic residues" evidence="1">
    <location>
        <begin position="154"/>
        <end position="164"/>
    </location>
</feature>
<feature type="transmembrane region" description="Helical" evidence="2">
    <location>
        <begin position="12"/>
        <end position="29"/>
    </location>
</feature>
<sequence length="164" mass="17880">MCVFFPIVGWPAGLWWLLVLPLGVLVWVLRMQTTVSSAGLDLRTVFGSRHIDWDRVRGLRIPTRGFVRAHLDDDTEVKLPAVSYDRLRELVEASDGRIPDPFARPDVADAPAEGGANTTESTQVAIEDTDTDTPVGSDKSVGTDKTTTSDETTDTDKITGSDGH</sequence>
<protein>
    <recommendedName>
        <fullName evidence="3">Low molecular weight protein antigen 6 PH domain-containing protein</fullName>
    </recommendedName>
</protein>
<gene>
    <name evidence="4" type="ORF">B0T46_07850</name>
</gene>